<name>A0A5A7QKX7_STRAF</name>
<protein>
    <submittedName>
        <fullName evidence="2">UDP-glucuronosyltransferase 1-1</fullName>
    </submittedName>
</protein>
<keyword evidence="3" id="KW-1185">Reference proteome</keyword>
<accession>A0A5A7QKX7</accession>
<feature type="compositionally biased region" description="Basic and acidic residues" evidence="1">
    <location>
        <begin position="129"/>
        <end position="149"/>
    </location>
</feature>
<evidence type="ECO:0000256" key="1">
    <source>
        <dbReference type="SAM" id="MobiDB-lite"/>
    </source>
</evidence>
<comment type="caution">
    <text evidence="2">The sequence shown here is derived from an EMBL/GenBank/DDBJ whole genome shotgun (WGS) entry which is preliminary data.</text>
</comment>
<feature type="compositionally biased region" description="Basic residues" evidence="1">
    <location>
        <begin position="78"/>
        <end position="87"/>
    </location>
</feature>
<feature type="compositionally biased region" description="Acidic residues" evidence="1">
    <location>
        <begin position="35"/>
        <end position="48"/>
    </location>
</feature>
<keyword evidence="2" id="KW-0808">Transferase</keyword>
<organism evidence="2 3">
    <name type="scientific">Striga asiatica</name>
    <name type="common">Asiatic witchweed</name>
    <name type="synonym">Buchnera asiatica</name>
    <dbReference type="NCBI Taxonomy" id="4170"/>
    <lineage>
        <taxon>Eukaryota</taxon>
        <taxon>Viridiplantae</taxon>
        <taxon>Streptophyta</taxon>
        <taxon>Embryophyta</taxon>
        <taxon>Tracheophyta</taxon>
        <taxon>Spermatophyta</taxon>
        <taxon>Magnoliopsida</taxon>
        <taxon>eudicotyledons</taxon>
        <taxon>Gunneridae</taxon>
        <taxon>Pentapetalae</taxon>
        <taxon>asterids</taxon>
        <taxon>lamiids</taxon>
        <taxon>Lamiales</taxon>
        <taxon>Orobanchaceae</taxon>
        <taxon>Buchnereae</taxon>
        <taxon>Striga</taxon>
    </lineage>
</organism>
<evidence type="ECO:0000313" key="2">
    <source>
        <dbReference type="EMBL" id="GER44521.1"/>
    </source>
</evidence>
<dbReference type="Proteomes" id="UP000325081">
    <property type="component" value="Unassembled WGS sequence"/>
</dbReference>
<dbReference type="AlphaFoldDB" id="A0A5A7QKX7"/>
<gene>
    <name evidence="2" type="ORF">STAS_21428</name>
</gene>
<reference evidence="3" key="1">
    <citation type="journal article" date="2019" name="Curr. Biol.">
        <title>Genome Sequence of Striga asiatica Provides Insight into the Evolution of Plant Parasitism.</title>
        <authorList>
            <person name="Yoshida S."/>
            <person name="Kim S."/>
            <person name="Wafula E.K."/>
            <person name="Tanskanen J."/>
            <person name="Kim Y.M."/>
            <person name="Honaas L."/>
            <person name="Yang Z."/>
            <person name="Spallek T."/>
            <person name="Conn C.E."/>
            <person name="Ichihashi Y."/>
            <person name="Cheong K."/>
            <person name="Cui S."/>
            <person name="Der J.P."/>
            <person name="Gundlach H."/>
            <person name="Jiao Y."/>
            <person name="Hori C."/>
            <person name="Ishida J.K."/>
            <person name="Kasahara H."/>
            <person name="Kiba T."/>
            <person name="Kim M.S."/>
            <person name="Koo N."/>
            <person name="Laohavisit A."/>
            <person name="Lee Y.H."/>
            <person name="Lumba S."/>
            <person name="McCourt P."/>
            <person name="Mortimer J.C."/>
            <person name="Mutuku J.M."/>
            <person name="Nomura T."/>
            <person name="Sasaki-Sekimoto Y."/>
            <person name="Seto Y."/>
            <person name="Wang Y."/>
            <person name="Wakatake T."/>
            <person name="Sakakibara H."/>
            <person name="Demura T."/>
            <person name="Yamaguchi S."/>
            <person name="Yoneyama K."/>
            <person name="Manabe R.I."/>
            <person name="Nelson D.C."/>
            <person name="Schulman A.H."/>
            <person name="Timko M.P."/>
            <person name="dePamphilis C.W."/>
            <person name="Choi D."/>
            <person name="Shirasu K."/>
        </authorList>
    </citation>
    <scope>NUCLEOTIDE SEQUENCE [LARGE SCALE GENOMIC DNA]</scope>
    <source>
        <strain evidence="3">cv. UVA1</strain>
    </source>
</reference>
<dbReference type="GO" id="GO:0016740">
    <property type="term" value="F:transferase activity"/>
    <property type="evidence" value="ECO:0007669"/>
    <property type="project" value="UniProtKB-KW"/>
</dbReference>
<evidence type="ECO:0000313" key="3">
    <source>
        <dbReference type="Proteomes" id="UP000325081"/>
    </source>
</evidence>
<feature type="region of interest" description="Disordered" evidence="1">
    <location>
        <begin position="1"/>
        <end position="172"/>
    </location>
</feature>
<feature type="compositionally biased region" description="Basic and acidic residues" evidence="1">
    <location>
        <begin position="61"/>
        <end position="77"/>
    </location>
</feature>
<feature type="compositionally biased region" description="Basic residues" evidence="1">
    <location>
        <begin position="95"/>
        <end position="105"/>
    </location>
</feature>
<proteinExistence type="predicted"/>
<feature type="compositionally biased region" description="Basic and acidic residues" evidence="1">
    <location>
        <begin position="159"/>
        <end position="172"/>
    </location>
</feature>
<dbReference type="EMBL" id="BKCP01006993">
    <property type="protein sequence ID" value="GER44521.1"/>
    <property type="molecule type" value="Genomic_DNA"/>
</dbReference>
<sequence>MLPVFGKEIGNMGRTDGKSITASLRRMGPELLANETDDVVIDPSEPEDETRSSHGKRRKKGRDDHRACPKEVPDGCTRRNRATRRHATRVDRVTRHAGPRRARQGRAKEGTHEWTPWPDDECTAGNSRLKAEKDAKGAYARDAKGEHARGAIGDAWGADARDTANERESSED</sequence>